<dbReference type="EMBL" id="CM055109">
    <property type="protein sequence ID" value="KAJ7523064.1"/>
    <property type="molecule type" value="Genomic_DNA"/>
</dbReference>
<evidence type="ECO:0000313" key="1">
    <source>
        <dbReference type="EMBL" id="KAJ7523064.1"/>
    </source>
</evidence>
<name>A0ACC2AZY0_DIPCM</name>
<dbReference type="Proteomes" id="UP001162992">
    <property type="component" value="Chromosome 18"/>
</dbReference>
<organism evidence="1 2">
    <name type="scientific">Diphasiastrum complanatum</name>
    <name type="common">Issler's clubmoss</name>
    <name type="synonym">Lycopodium complanatum</name>
    <dbReference type="NCBI Taxonomy" id="34168"/>
    <lineage>
        <taxon>Eukaryota</taxon>
        <taxon>Viridiplantae</taxon>
        <taxon>Streptophyta</taxon>
        <taxon>Embryophyta</taxon>
        <taxon>Tracheophyta</taxon>
        <taxon>Lycopodiopsida</taxon>
        <taxon>Lycopodiales</taxon>
        <taxon>Lycopodiaceae</taxon>
        <taxon>Lycopodioideae</taxon>
        <taxon>Diphasiastrum</taxon>
    </lineage>
</organism>
<evidence type="ECO:0000313" key="2">
    <source>
        <dbReference type="Proteomes" id="UP001162992"/>
    </source>
</evidence>
<reference evidence="2" key="1">
    <citation type="journal article" date="2024" name="Proc. Natl. Acad. Sci. U.S.A.">
        <title>Extraordinary preservation of gene collinearity over three hundred million years revealed in homosporous lycophytes.</title>
        <authorList>
            <person name="Li C."/>
            <person name="Wickell D."/>
            <person name="Kuo L.Y."/>
            <person name="Chen X."/>
            <person name="Nie B."/>
            <person name="Liao X."/>
            <person name="Peng D."/>
            <person name="Ji J."/>
            <person name="Jenkins J."/>
            <person name="Williams M."/>
            <person name="Shu S."/>
            <person name="Plott C."/>
            <person name="Barry K."/>
            <person name="Rajasekar S."/>
            <person name="Grimwood J."/>
            <person name="Han X."/>
            <person name="Sun S."/>
            <person name="Hou Z."/>
            <person name="He W."/>
            <person name="Dai G."/>
            <person name="Sun C."/>
            <person name="Schmutz J."/>
            <person name="Leebens-Mack J.H."/>
            <person name="Li F.W."/>
            <person name="Wang L."/>
        </authorList>
    </citation>
    <scope>NUCLEOTIDE SEQUENCE [LARGE SCALE GENOMIC DNA]</scope>
    <source>
        <strain evidence="2">cv. PW_Plant_1</strain>
    </source>
</reference>
<sequence length="98" mass="10671">MHRKMASKLHRLNSLSRSVLFLIALLLACSSMVCAARQLKSASSTAHPLYFKDPANLQGQGPDECGFEESSDCSPPMENFFGASKRLVPGGPNPLHNR</sequence>
<keyword evidence="2" id="KW-1185">Reference proteome</keyword>
<gene>
    <name evidence="1" type="ORF">O6H91_18G036100</name>
</gene>
<accession>A0ACC2AZY0</accession>
<proteinExistence type="predicted"/>
<comment type="caution">
    <text evidence="1">The sequence shown here is derived from an EMBL/GenBank/DDBJ whole genome shotgun (WGS) entry which is preliminary data.</text>
</comment>
<protein>
    <submittedName>
        <fullName evidence="1">Uncharacterized protein</fullName>
    </submittedName>
</protein>